<gene>
    <name evidence="2" type="ORF">C1645_822361</name>
</gene>
<evidence type="ECO:0000256" key="1">
    <source>
        <dbReference type="SAM" id="MobiDB-lite"/>
    </source>
</evidence>
<reference evidence="2 3" key="1">
    <citation type="submission" date="2018-06" db="EMBL/GenBank/DDBJ databases">
        <title>Comparative genomics reveals the genomic features of Rhizophagus irregularis, R. cerebriforme, R. diaphanum and Gigaspora rosea, and their symbiotic lifestyle signature.</title>
        <authorList>
            <person name="Morin E."/>
            <person name="San Clemente H."/>
            <person name="Chen E.C.H."/>
            <person name="De La Providencia I."/>
            <person name="Hainaut M."/>
            <person name="Kuo A."/>
            <person name="Kohler A."/>
            <person name="Murat C."/>
            <person name="Tang N."/>
            <person name="Roy S."/>
            <person name="Loubradou J."/>
            <person name="Henrissat B."/>
            <person name="Grigoriev I.V."/>
            <person name="Corradi N."/>
            <person name="Roux C."/>
            <person name="Martin F.M."/>
        </authorList>
    </citation>
    <scope>NUCLEOTIDE SEQUENCE [LARGE SCALE GENOMIC DNA]</scope>
    <source>
        <strain evidence="2 3">DAOM 227022</strain>
    </source>
</reference>
<evidence type="ECO:0000313" key="2">
    <source>
        <dbReference type="EMBL" id="RIA91203.1"/>
    </source>
</evidence>
<name>A0A397SZ41_9GLOM</name>
<evidence type="ECO:0000313" key="3">
    <source>
        <dbReference type="Proteomes" id="UP000265703"/>
    </source>
</evidence>
<protein>
    <submittedName>
        <fullName evidence="2">Uncharacterized protein</fullName>
    </submittedName>
</protein>
<comment type="caution">
    <text evidence="2">The sequence shown here is derived from an EMBL/GenBank/DDBJ whole genome shotgun (WGS) entry which is preliminary data.</text>
</comment>
<dbReference type="OrthoDB" id="2399635at2759"/>
<organism evidence="2 3">
    <name type="scientific">Glomus cerebriforme</name>
    <dbReference type="NCBI Taxonomy" id="658196"/>
    <lineage>
        <taxon>Eukaryota</taxon>
        <taxon>Fungi</taxon>
        <taxon>Fungi incertae sedis</taxon>
        <taxon>Mucoromycota</taxon>
        <taxon>Glomeromycotina</taxon>
        <taxon>Glomeromycetes</taxon>
        <taxon>Glomerales</taxon>
        <taxon>Glomeraceae</taxon>
        <taxon>Glomus</taxon>
    </lineage>
</organism>
<dbReference type="Proteomes" id="UP000265703">
    <property type="component" value="Unassembled WGS sequence"/>
</dbReference>
<dbReference type="EMBL" id="QKYT01000159">
    <property type="protein sequence ID" value="RIA91203.1"/>
    <property type="molecule type" value="Genomic_DNA"/>
</dbReference>
<dbReference type="AlphaFoldDB" id="A0A397SZ41"/>
<proteinExistence type="predicted"/>
<accession>A0A397SZ41</accession>
<sequence>MLRPSRQQQITSLQGVSEGKENVVTFNVTKNSQAAKTPGGNALRDLTNKTPHLKTVKFGNAEKKNVEKNDKKKAKAKKAQNNVIIPDIEYCPPPIEEPPFEPDDEGLKIDFELFNHPLNFDVYEFENIIYEEPPMPKFDERDLCYGKVMTEGGKYNNSKDLFYPLFTSLTFTKNYLDLTNYLKMMLFK</sequence>
<keyword evidence="3" id="KW-1185">Reference proteome</keyword>
<feature type="region of interest" description="Disordered" evidence="1">
    <location>
        <begin position="29"/>
        <end position="61"/>
    </location>
</feature>